<evidence type="ECO:0000313" key="3">
    <source>
        <dbReference type="Proteomes" id="UP000663866"/>
    </source>
</evidence>
<keyword evidence="1" id="KW-0472">Membrane</keyword>
<protein>
    <submittedName>
        <fullName evidence="2">Uncharacterized protein</fullName>
    </submittedName>
</protein>
<organism evidence="2 3">
    <name type="scientific">Rotaria magnacalcarata</name>
    <dbReference type="NCBI Taxonomy" id="392030"/>
    <lineage>
        <taxon>Eukaryota</taxon>
        <taxon>Metazoa</taxon>
        <taxon>Spiralia</taxon>
        <taxon>Gnathifera</taxon>
        <taxon>Rotifera</taxon>
        <taxon>Eurotatoria</taxon>
        <taxon>Bdelloidea</taxon>
        <taxon>Philodinida</taxon>
        <taxon>Philodinidae</taxon>
        <taxon>Rotaria</taxon>
    </lineage>
</organism>
<evidence type="ECO:0000313" key="2">
    <source>
        <dbReference type="EMBL" id="CAF4419386.1"/>
    </source>
</evidence>
<gene>
    <name evidence="2" type="ORF">OVN521_LOCUS35992</name>
</gene>
<reference evidence="2" key="1">
    <citation type="submission" date="2021-02" db="EMBL/GenBank/DDBJ databases">
        <authorList>
            <person name="Nowell W R."/>
        </authorList>
    </citation>
    <scope>NUCLEOTIDE SEQUENCE</scope>
</reference>
<dbReference type="AlphaFoldDB" id="A0A820Q9N4"/>
<accession>A0A820Q9N4</accession>
<proteinExistence type="predicted"/>
<sequence>MQGIYQQFFGAWRLAAFNLLPPIFMLLFGLYTVRNIRQSISRVTTNNSQNRVLRHPLRKTTDRQMVQMMLAQSTVFIFTGSLPSVNFLYTPIRSNQTVGAVQATRDNFPGRETRRQVLKRI</sequence>
<dbReference type="Proteomes" id="UP000663866">
    <property type="component" value="Unassembled WGS sequence"/>
</dbReference>
<keyword evidence="1" id="KW-0812">Transmembrane</keyword>
<comment type="caution">
    <text evidence="2">The sequence shown here is derived from an EMBL/GenBank/DDBJ whole genome shotgun (WGS) entry which is preliminary data.</text>
</comment>
<name>A0A820Q9N4_9BILA</name>
<feature type="transmembrane region" description="Helical" evidence="1">
    <location>
        <begin position="12"/>
        <end position="33"/>
    </location>
</feature>
<evidence type="ECO:0000256" key="1">
    <source>
        <dbReference type="SAM" id="Phobius"/>
    </source>
</evidence>
<keyword evidence="3" id="KW-1185">Reference proteome</keyword>
<keyword evidence="1" id="KW-1133">Transmembrane helix</keyword>
<feature type="non-terminal residue" evidence="2">
    <location>
        <position position="121"/>
    </location>
</feature>
<dbReference type="EMBL" id="CAJOBG010042507">
    <property type="protein sequence ID" value="CAF4419386.1"/>
    <property type="molecule type" value="Genomic_DNA"/>
</dbReference>